<protein>
    <submittedName>
        <fullName evidence="1">Phage virion morphogenesis protein</fullName>
    </submittedName>
</protein>
<reference evidence="1 2" key="1">
    <citation type="submission" date="2015-11" db="EMBL/GenBank/DDBJ databases">
        <authorList>
            <person name="Lin W."/>
        </authorList>
    </citation>
    <scope>NUCLEOTIDE SEQUENCE [LARGE SCALE GENOMIC DNA]</scope>
    <source>
        <strain evidence="1 2">HCH-1</strain>
    </source>
</reference>
<name>A0ABR5SCG1_9BACT</name>
<organism evidence="1 2">
    <name type="scientific">Candidatus Magnetominusculus xianensis</name>
    <dbReference type="NCBI Taxonomy" id="1748249"/>
    <lineage>
        <taxon>Bacteria</taxon>
        <taxon>Pseudomonadati</taxon>
        <taxon>Nitrospirota</taxon>
        <taxon>Nitrospiria</taxon>
        <taxon>Nitrospirales</taxon>
        <taxon>Nitrospiraceae</taxon>
        <taxon>Candidatus Magnetominusculus</taxon>
    </lineage>
</organism>
<dbReference type="Pfam" id="PF05069">
    <property type="entry name" value="Phage_tail_S"/>
    <property type="match status" value="1"/>
</dbReference>
<evidence type="ECO:0000313" key="1">
    <source>
        <dbReference type="EMBL" id="KWT81149.1"/>
    </source>
</evidence>
<dbReference type="InterPro" id="IPR006522">
    <property type="entry name" value="Phage_virion_morphogenesis"/>
</dbReference>
<accession>A0ABR5SCG1</accession>
<proteinExistence type="predicted"/>
<dbReference type="Proteomes" id="UP000060487">
    <property type="component" value="Unassembled WGS sequence"/>
</dbReference>
<dbReference type="EMBL" id="LNQR01000101">
    <property type="protein sequence ID" value="KWT81149.1"/>
    <property type="molecule type" value="Genomic_DNA"/>
</dbReference>
<sequence length="169" mass="19067">MGVTITVGLEDKGLSGLISDLQAKIGDLTPVMKQIGELMVASVKKNFEVSGRPKWRPSMKLRKNPEDKTLILHGDLSTLFHRKAYNNRVEIGTNVKYAGVHQFGFSGVVTQSVNRHTRRMTDRSGRVRSVAVSAHSRQARINIPPRPFMMAQDEDFAAIEELLKRWLRK</sequence>
<evidence type="ECO:0000313" key="2">
    <source>
        <dbReference type="Proteomes" id="UP000060487"/>
    </source>
</evidence>
<dbReference type="RefSeq" id="WP_236861751.1">
    <property type="nucleotide sequence ID" value="NZ_LNQR01000101.1"/>
</dbReference>
<keyword evidence="2" id="KW-1185">Reference proteome</keyword>
<comment type="caution">
    <text evidence="1">The sequence shown here is derived from an EMBL/GenBank/DDBJ whole genome shotgun (WGS) entry which is preliminary data.</text>
</comment>
<gene>
    <name evidence="1" type="ORF">ASN18_2655</name>
</gene>